<keyword evidence="1" id="KW-0175">Coiled coil</keyword>
<dbReference type="Proteomes" id="UP000069549">
    <property type="component" value="Unassembled WGS sequence"/>
</dbReference>
<feature type="compositionally biased region" description="Acidic residues" evidence="2">
    <location>
        <begin position="149"/>
        <end position="158"/>
    </location>
</feature>
<accession>A0A0Y9PRR8</accession>
<feature type="non-terminal residue" evidence="3">
    <location>
        <position position="1"/>
    </location>
</feature>
<evidence type="ECO:0000313" key="4">
    <source>
        <dbReference type="Proteomes" id="UP000069549"/>
    </source>
</evidence>
<reference evidence="3 4" key="1">
    <citation type="submission" date="2016-02" db="EMBL/GenBank/DDBJ databases">
        <authorList>
            <consortium name="Pathogen Informatics"/>
        </authorList>
    </citation>
    <scope>NUCLEOTIDE SEQUENCE [LARGE SCALE GENOMIC DNA]</scope>
    <source>
        <strain evidence="3 4">K173</strain>
    </source>
</reference>
<dbReference type="VEuPathDB" id="PlasmoDB:PBANKA_1236600"/>
<dbReference type="EMBL" id="FFUQ01000152">
    <property type="protein sequence ID" value="CXH16258.1"/>
    <property type="molecule type" value="Genomic_DNA"/>
</dbReference>
<proteinExistence type="predicted"/>
<sequence length="259" mass="30627">NTQIQDSDNKRNALYSSLSIYGSNNNKQQLAKDNTGNIIRLNNSNFMTSNCNSMGIMGGRNDNNYFLYNQVCKNEEDNFVKIDKTRDDLILKIRNSNLHSFQTEQEYANVEYLKKLLKSEKEKNFKLELEYDELKQKYSMLKKKKKETEEEEEEEEGSEMFKDIGASNNYSQNIDKQIYKSKSFIKLEEKKLEKSSKNISEENIKLLKKKEINDQNKKDIENDMVQIKMKKKEIETENEEINKAQKEIEFKNEEIDKAQ</sequence>
<name>A0A0Y9PRR8_PLABE</name>
<gene>
    <name evidence="3" type="ORF">PBK173_000511300</name>
</gene>
<evidence type="ECO:0000313" key="3">
    <source>
        <dbReference type="EMBL" id="CXH16258.1"/>
    </source>
</evidence>
<feature type="coiled-coil region" evidence="1">
    <location>
        <begin position="185"/>
        <end position="254"/>
    </location>
</feature>
<evidence type="ECO:0000256" key="2">
    <source>
        <dbReference type="SAM" id="MobiDB-lite"/>
    </source>
</evidence>
<evidence type="ECO:0000256" key="1">
    <source>
        <dbReference type="SAM" id="Coils"/>
    </source>
</evidence>
<organism evidence="3 4">
    <name type="scientific">Plasmodium berghei</name>
    <dbReference type="NCBI Taxonomy" id="5821"/>
    <lineage>
        <taxon>Eukaryota</taxon>
        <taxon>Sar</taxon>
        <taxon>Alveolata</taxon>
        <taxon>Apicomplexa</taxon>
        <taxon>Aconoidasida</taxon>
        <taxon>Haemosporida</taxon>
        <taxon>Plasmodiidae</taxon>
        <taxon>Plasmodium</taxon>
        <taxon>Plasmodium (Vinckeia)</taxon>
    </lineage>
</organism>
<feature type="non-terminal residue" evidence="3">
    <location>
        <position position="259"/>
    </location>
</feature>
<dbReference type="AlphaFoldDB" id="A0A0Y9PRR8"/>
<protein>
    <submittedName>
        <fullName evidence="3">Uncharacterized protein</fullName>
    </submittedName>
</protein>
<feature type="region of interest" description="Disordered" evidence="2">
    <location>
        <begin position="142"/>
        <end position="166"/>
    </location>
</feature>